<dbReference type="OrthoDB" id="9633429at2759"/>
<feature type="region of interest" description="Disordered" evidence="1">
    <location>
        <begin position="1"/>
        <end position="40"/>
    </location>
</feature>
<dbReference type="EnsemblPlants" id="TraesCS2D02G323000.1">
    <property type="protein sequence ID" value="TraesCS2D02G323000.1"/>
    <property type="gene ID" value="TraesCS2D02G323000"/>
</dbReference>
<keyword evidence="3" id="KW-1185">Reference proteome</keyword>
<feature type="region of interest" description="Disordered" evidence="1">
    <location>
        <begin position="157"/>
        <end position="180"/>
    </location>
</feature>
<feature type="compositionally biased region" description="Polar residues" evidence="1">
    <location>
        <begin position="29"/>
        <end position="40"/>
    </location>
</feature>
<dbReference type="Gramene" id="TraesCS2D03G0743300.1">
    <property type="protein sequence ID" value="TraesCS2D03G0743300.1.CDS"/>
    <property type="gene ID" value="TraesCS2D03G0743300"/>
</dbReference>
<proteinExistence type="predicted"/>
<protein>
    <submittedName>
        <fullName evidence="2">Uncharacterized protein</fullName>
    </submittedName>
</protein>
<dbReference type="Gramene" id="TraesCS2D02G323000.1">
    <property type="protein sequence ID" value="TraesCS2D02G323000.1"/>
    <property type="gene ID" value="TraesCS2D02G323000"/>
</dbReference>
<reference evidence="2" key="1">
    <citation type="submission" date="2018-08" db="EMBL/GenBank/DDBJ databases">
        <authorList>
            <person name="Rossello M."/>
        </authorList>
    </citation>
    <scope>NUCLEOTIDE SEQUENCE [LARGE SCALE GENOMIC DNA]</scope>
    <source>
        <strain evidence="2">cv. Chinese Spring</strain>
    </source>
</reference>
<organism evidence="2">
    <name type="scientific">Triticum aestivum</name>
    <name type="common">Wheat</name>
    <dbReference type="NCBI Taxonomy" id="4565"/>
    <lineage>
        <taxon>Eukaryota</taxon>
        <taxon>Viridiplantae</taxon>
        <taxon>Streptophyta</taxon>
        <taxon>Embryophyta</taxon>
        <taxon>Tracheophyta</taxon>
        <taxon>Spermatophyta</taxon>
        <taxon>Magnoliopsida</taxon>
        <taxon>Liliopsida</taxon>
        <taxon>Poales</taxon>
        <taxon>Poaceae</taxon>
        <taxon>BOP clade</taxon>
        <taxon>Pooideae</taxon>
        <taxon>Triticodae</taxon>
        <taxon>Triticeae</taxon>
        <taxon>Triticinae</taxon>
        <taxon>Triticum</taxon>
    </lineage>
</organism>
<dbReference type="Proteomes" id="UP000019116">
    <property type="component" value="Chromosome 2D"/>
</dbReference>
<evidence type="ECO:0000313" key="2">
    <source>
        <dbReference type="EnsemblPlants" id="TraesCS2D02G323000.1"/>
    </source>
</evidence>
<feature type="region of interest" description="Disordered" evidence="1">
    <location>
        <begin position="315"/>
        <end position="352"/>
    </location>
</feature>
<dbReference type="AlphaFoldDB" id="A0A3B6DEY3"/>
<sequence length="352" mass="37807">MTLTMSSPMTMLSDASMVEDTSEHRKSTDTSGSSQTSRMPLSSLAAASRNAWFTSSARVFLETCTTRSTTDTLGVGTRSAIPLSLPLRLGSTSATALAAPVEVGTMLSAAARARRRSRWLASSSLWSPVYEWVGMSPLPGAVMSTFLAPASRCLPAPARSTKTPVPSMTRSMPISPHGRLEGLRSDTTLITLPSTEMALSPTGLTSASKMPSVESYLRRWDACFTPPVSLMAITSSGELSPRPCQHRRKLRPMRPNPLIATLSLASVGAFRDPPLVLTCKHSTAASRTHAPMARDQASYIPPIMSYRVCPEGDRGHEVVGGGIPPERQRRRAPQPGELQHAPLDRVGRKSLT</sequence>
<feature type="compositionally biased region" description="Basic and acidic residues" evidence="1">
    <location>
        <begin position="342"/>
        <end position="352"/>
    </location>
</feature>
<evidence type="ECO:0000313" key="3">
    <source>
        <dbReference type="Proteomes" id="UP000019116"/>
    </source>
</evidence>
<feature type="compositionally biased region" description="Polar residues" evidence="1">
    <location>
        <begin position="160"/>
        <end position="172"/>
    </location>
</feature>
<evidence type="ECO:0000256" key="1">
    <source>
        <dbReference type="SAM" id="MobiDB-lite"/>
    </source>
</evidence>
<reference evidence="2" key="2">
    <citation type="submission" date="2018-10" db="UniProtKB">
        <authorList>
            <consortium name="EnsemblPlants"/>
        </authorList>
    </citation>
    <scope>IDENTIFICATION</scope>
</reference>
<accession>A0A3B6DEY3</accession>
<feature type="compositionally biased region" description="Low complexity" evidence="1">
    <location>
        <begin position="1"/>
        <end position="13"/>
    </location>
</feature>
<name>A0A3B6DEY3_WHEAT</name>